<dbReference type="InterPro" id="IPR046351">
    <property type="entry name" value="UTP4"/>
</dbReference>
<reference evidence="5" key="3">
    <citation type="submission" date="2015-06" db="UniProtKB">
        <authorList>
            <consortium name="EnsemblMetazoa"/>
        </authorList>
    </citation>
    <scope>IDENTIFICATION</scope>
</reference>
<keyword evidence="6" id="KW-1185">Reference proteome</keyword>
<evidence type="ECO:0000313" key="6">
    <source>
        <dbReference type="Proteomes" id="UP000014760"/>
    </source>
</evidence>
<evidence type="ECO:0000256" key="3">
    <source>
        <dbReference type="PROSITE-ProRule" id="PRU00221"/>
    </source>
</evidence>
<dbReference type="GO" id="GO:0030686">
    <property type="term" value="C:90S preribosome"/>
    <property type="evidence" value="ECO:0007669"/>
    <property type="project" value="InterPro"/>
</dbReference>
<dbReference type="Proteomes" id="UP000014760">
    <property type="component" value="Unassembled WGS sequence"/>
</dbReference>
<dbReference type="SUPFAM" id="SSF50978">
    <property type="entry name" value="WD40 repeat-like"/>
    <property type="match status" value="2"/>
</dbReference>
<dbReference type="GO" id="GO:0000462">
    <property type="term" value="P:maturation of SSU-rRNA from tricistronic rRNA transcript (SSU-rRNA, 5.8S rRNA, LSU-rRNA)"/>
    <property type="evidence" value="ECO:0007669"/>
    <property type="project" value="InterPro"/>
</dbReference>
<dbReference type="EMBL" id="KB311659">
    <property type="protein sequence ID" value="ELT88845.1"/>
    <property type="molecule type" value="Genomic_DNA"/>
</dbReference>
<organism evidence="4">
    <name type="scientific">Capitella teleta</name>
    <name type="common">Polychaete worm</name>
    <dbReference type="NCBI Taxonomy" id="283909"/>
    <lineage>
        <taxon>Eukaryota</taxon>
        <taxon>Metazoa</taxon>
        <taxon>Spiralia</taxon>
        <taxon>Lophotrochozoa</taxon>
        <taxon>Annelida</taxon>
        <taxon>Polychaeta</taxon>
        <taxon>Sedentaria</taxon>
        <taxon>Scolecida</taxon>
        <taxon>Capitellidae</taxon>
        <taxon>Capitella</taxon>
    </lineage>
</organism>
<dbReference type="InterPro" id="IPR015943">
    <property type="entry name" value="WD40/YVTN_repeat-like_dom_sf"/>
</dbReference>
<reference evidence="6" key="1">
    <citation type="submission" date="2012-12" db="EMBL/GenBank/DDBJ databases">
        <authorList>
            <person name="Hellsten U."/>
            <person name="Grimwood J."/>
            <person name="Chapman J.A."/>
            <person name="Shapiro H."/>
            <person name="Aerts A."/>
            <person name="Otillar R.P."/>
            <person name="Terry A.Y."/>
            <person name="Boore J.L."/>
            <person name="Simakov O."/>
            <person name="Marletaz F."/>
            <person name="Cho S.-J."/>
            <person name="Edsinger-Gonzales E."/>
            <person name="Havlak P."/>
            <person name="Kuo D.-H."/>
            <person name="Larsson T."/>
            <person name="Lv J."/>
            <person name="Arendt D."/>
            <person name="Savage R."/>
            <person name="Osoegawa K."/>
            <person name="de Jong P."/>
            <person name="Lindberg D.R."/>
            <person name="Seaver E.C."/>
            <person name="Weisblat D.A."/>
            <person name="Putnam N.H."/>
            <person name="Grigoriev I.V."/>
            <person name="Rokhsar D.S."/>
        </authorList>
    </citation>
    <scope>NUCLEOTIDE SEQUENCE</scope>
    <source>
        <strain evidence="6">I ESC-2004</strain>
    </source>
</reference>
<feature type="repeat" description="WD" evidence="3">
    <location>
        <begin position="29"/>
        <end position="64"/>
    </location>
</feature>
<dbReference type="GO" id="GO:0034455">
    <property type="term" value="C:t-UTP complex"/>
    <property type="evidence" value="ECO:0007669"/>
    <property type="project" value="TreeGrafter"/>
</dbReference>
<dbReference type="GO" id="GO:0032040">
    <property type="term" value="C:small-subunit processome"/>
    <property type="evidence" value="ECO:0007669"/>
    <property type="project" value="TreeGrafter"/>
</dbReference>
<dbReference type="InterPro" id="IPR001680">
    <property type="entry name" value="WD40_rpt"/>
</dbReference>
<dbReference type="EnsemblMetazoa" id="CapteT220555">
    <property type="protein sequence ID" value="CapteP220555"/>
    <property type="gene ID" value="CapteG220555"/>
</dbReference>
<evidence type="ECO:0000313" key="5">
    <source>
        <dbReference type="EnsemblMetazoa" id="CapteP220555"/>
    </source>
</evidence>
<gene>
    <name evidence="4" type="ORF">CAPTEDRAFT_220555</name>
</gene>
<evidence type="ECO:0000256" key="1">
    <source>
        <dbReference type="ARBA" id="ARBA00022574"/>
    </source>
</evidence>
<dbReference type="InterPro" id="IPR036322">
    <property type="entry name" value="WD40_repeat_dom_sf"/>
</dbReference>
<dbReference type="PANTHER" id="PTHR44163:SF1">
    <property type="entry name" value="U3 SMALL NUCLEOLAR RNA-ASSOCIATED PROTEIN 4 HOMOLOG"/>
    <property type="match status" value="1"/>
</dbReference>
<evidence type="ECO:0000313" key="4">
    <source>
        <dbReference type="EMBL" id="ELT88845.1"/>
    </source>
</evidence>
<dbReference type="InterPro" id="IPR019775">
    <property type="entry name" value="WD40_repeat_CS"/>
</dbReference>
<keyword evidence="1 3" id="KW-0853">WD repeat</keyword>
<dbReference type="AlphaFoldDB" id="R7T643"/>
<dbReference type="OMA" id="WLATINC"/>
<keyword evidence="2" id="KW-0677">Repeat</keyword>
<dbReference type="SMART" id="SM00320">
    <property type="entry name" value="WD40"/>
    <property type="match status" value="7"/>
</dbReference>
<dbReference type="HOGENOM" id="CLU_002392_3_0_1"/>
<dbReference type="FunCoup" id="R7T643">
    <property type="interactions" value="1097"/>
</dbReference>
<dbReference type="PANTHER" id="PTHR44163">
    <property type="entry name" value="U3 SMALL NUCLEOLAR RNA-ASSOCIATED PROTEIN 4 HOMOLOG"/>
    <property type="match status" value="1"/>
</dbReference>
<accession>R7T643</accession>
<dbReference type="STRING" id="283909.R7T643"/>
<dbReference type="PROSITE" id="PS00678">
    <property type="entry name" value="WD_REPEATS_1"/>
    <property type="match status" value="1"/>
</dbReference>
<evidence type="ECO:0000256" key="2">
    <source>
        <dbReference type="ARBA" id="ARBA00022737"/>
    </source>
</evidence>
<dbReference type="OrthoDB" id="8883818at2759"/>
<dbReference type="GO" id="GO:0003723">
    <property type="term" value="F:RNA binding"/>
    <property type="evidence" value="ECO:0007669"/>
    <property type="project" value="TreeGrafter"/>
</dbReference>
<dbReference type="EMBL" id="AMQN01003360">
    <property type="status" value="NOT_ANNOTATED_CDS"/>
    <property type="molecule type" value="Genomic_DNA"/>
</dbReference>
<reference evidence="4 6" key="2">
    <citation type="journal article" date="2013" name="Nature">
        <title>Insights into bilaterian evolution from three spiralian genomes.</title>
        <authorList>
            <person name="Simakov O."/>
            <person name="Marletaz F."/>
            <person name="Cho S.J."/>
            <person name="Edsinger-Gonzales E."/>
            <person name="Havlak P."/>
            <person name="Hellsten U."/>
            <person name="Kuo D.H."/>
            <person name="Larsson T."/>
            <person name="Lv J."/>
            <person name="Arendt D."/>
            <person name="Savage R."/>
            <person name="Osoegawa K."/>
            <person name="de Jong P."/>
            <person name="Grimwood J."/>
            <person name="Chapman J.A."/>
            <person name="Shapiro H."/>
            <person name="Aerts A."/>
            <person name="Otillar R.P."/>
            <person name="Terry A.Y."/>
            <person name="Boore J.L."/>
            <person name="Grigoriev I.V."/>
            <person name="Lindberg D.R."/>
            <person name="Seaver E.C."/>
            <person name="Weisblat D.A."/>
            <person name="Putnam N.H."/>
            <person name="Rokhsar D.S."/>
        </authorList>
    </citation>
    <scope>NUCLEOTIDE SEQUENCE</scope>
    <source>
        <strain evidence="4 6">I ESC-2004</strain>
    </source>
</reference>
<protein>
    <submittedName>
        <fullName evidence="4 5">Uncharacterized protein</fullName>
    </submittedName>
</protein>
<dbReference type="PROSITE" id="PS50082">
    <property type="entry name" value="WD_REPEATS_2"/>
    <property type="match status" value="1"/>
</dbReference>
<dbReference type="Gene3D" id="2.130.10.10">
    <property type="entry name" value="YVTN repeat-like/Quinoprotein amine dehydrogenase"/>
    <property type="match status" value="2"/>
</dbReference>
<sequence length="673" mass="75667">MEPKKRRNTEAVERIASMGEFRVHRCRFFDYQPESIQCLAYSPEFKRLALSRSDASLEIWNVESNWFQEKVFPPQKGCSIEALLWSGSRLFSAGLHCELIEHDLLTGQIKCSAHSNCGPIWCMAMNNAQTQIAAGTEEGCVVLFDVLEMHVINSRLLDKAEGRILSIAWYEPENLIVTGGIDCIRVWSLKSGHAIQRLTLPRKERAKETIVWAIAITEYIISSMDFTIVSGDSSGKTCFWNGKQGTLMKAFESHRAAVLTLALTEGGTKAYSAGIDPAIAHFDLIAPHHKSNARMWVMTSKRVEHTHDVRALQIVNQELVSGGVDCALIVSSLKKKKLTKKNLEKVKKIASVPHRSLVHLAPGIDSVVLQYPTSIDIWRLGSTKSQSDKDSEILTLWSKSAKLLELNARDEEVIVCCTVSQCGRFIAYCDTTNLRIFSMTLVSVELPSDALDDPVSKQDDAPSPSVQVTRLRGLPSTILLACAMCFADNLLVTLTTCGRIQVISMTEGHVSVKHTVTVRDTGADPANMGLHLLNVCPKNNHIAFADHSGNVHLMDLLTTEVSSLPRRSSLATALAFHPENKVLLAVYADMKIFEYDYERSEYTEWSRKQNAFYHPWWLRNSVITQASYISRDKMMLRHEGFLFIIDTKQSRAGYVSALYYLHKHMYQFTHCHW</sequence>
<dbReference type="EMBL" id="AMQN01003359">
    <property type="status" value="NOT_ANNOTATED_CDS"/>
    <property type="molecule type" value="Genomic_DNA"/>
</dbReference>
<name>R7T643_CAPTE</name>
<proteinExistence type="predicted"/>